<sequence>MKVAKQVWVRPVQAQSSANEPSGGAQARIDSSPRQQTQSGKLLQLKQNLAAGQQAIIQRVGGSKYGFKKDEEADPEEVLLLQQEIDRYKNSLKQKKANAASAFQGKEGNKDAQSNYSAALKNASWDLNEFSQSIQEHFDVSDNLITSKNSKRKVATLVQGDAAYVQHTAAEKEGHSAVYKRVGLNGPSKKDYIKTGRGYLRRFAYRGLTPDEELGNAENRDILRPYNHAYLSTGKKKANSDWSTKTMKAAKNSDSDLTWLKEKSNNPGLASIPASSLEFLQHRKNANKLFSASSTAKNITSNQGDAFTEGGRFKLDLSKVPLNDILDQYTEGGNASIQHGLSTDQIGVGGQAKLEEEIKRAKESAIRNREIHLRAYPRSAIVEHEK</sequence>
<organism evidence="2 3">
    <name type="scientific">Chitinimonas taiwanensis DSM 18899</name>
    <dbReference type="NCBI Taxonomy" id="1121279"/>
    <lineage>
        <taxon>Bacteria</taxon>
        <taxon>Pseudomonadati</taxon>
        <taxon>Pseudomonadota</taxon>
        <taxon>Betaproteobacteria</taxon>
        <taxon>Neisseriales</taxon>
        <taxon>Chitinibacteraceae</taxon>
        <taxon>Chitinimonas</taxon>
    </lineage>
</organism>
<gene>
    <name evidence="2" type="ORF">SAMN02745887_03729</name>
</gene>
<feature type="region of interest" description="Disordered" evidence="1">
    <location>
        <begin position="1"/>
        <end position="40"/>
    </location>
</feature>
<proteinExistence type="predicted"/>
<dbReference type="STRING" id="1121279.SAMN02745887_03729"/>
<dbReference type="Proteomes" id="UP000186513">
    <property type="component" value="Unassembled WGS sequence"/>
</dbReference>
<evidence type="ECO:0000256" key="1">
    <source>
        <dbReference type="SAM" id="MobiDB-lite"/>
    </source>
</evidence>
<evidence type="ECO:0000313" key="2">
    <source>
        <dbReference type="EMBL" id="SFZ79542.1"/>
    </source>
</evidence>
<dbReference type="EMBL" id="FPKR01000019">
    <property type="protein sequence ID" value="SFZ79542.1"/>
    <property type="molecule type" value="Genomic_DNA"/>
</dbReference>
<reference evidence="2 3" key="1">
    <citation type="submission" date="2016-11" db="EMBL/GenBank/DDBJ databases">
        <authorList>
            <person name="Jaros S."/>
            <person name="Januszkiewicz K."/>
            <person name="Wedrychowicz H."/>
        </authorList>
    </citation>
    <scope>NUCLEOTIDE SEQUENCE [LARGE SCALE GENOMIC DNA]</scope>
    <source>
        <strain evidence="2 3">DSM 18899</strain>
    </source>
</reference>
<keyword evidence="3" id="KW-1185">Reference proteome</keyword>
<protein>
    <submittedName>
        <fullName evidence="2">Uncharacterized protein</fullName>
    </submittedName>
</protein>
<dbReference type="AlphaFoldDB" id="A0A1K2HS18"/>
<dbReference type="OrthoDB" id="292792at2"/>
<dbReference type="RefSeq" id="WP_072430199.1">
    <property type="nucleotide sequence ID" value="NZ_FPKR01000019.1"/>
</dbReference>
<name>A0A1K2HS18_9NEIS</name>
<accession>A0A1K2HS18</accession>
<evidence type="ECO:0000313" key="3">
    <source>
        <dbReference type="Proteomes" id="UP000186513"/>
    </source>
</evidence>